<evidence type="ECO:0008006" key="4">
    <source>
        <dbReference type="Google" id="ProtNLM"/>
    </source>
</evidence>
<dbReference type="PROSITE" id="PS51257">
    <property type="entry name" value="PROKAR_LIPOPROTEIN"/>
    <property type="match status" value="1"/>
</dbReference>
<accession>A0A6H3NSE9</accession>
<comment type="caution">
    <text evidence="2">The sequence shown here is derived from an EMBL/GenBank/DDBJ whole genome shotgun (WGS) entry which is preliminary data.</text>
</comment>
<proteinExistence type="predicted"/>
<dbReference type="AlphaFoldDB" id="A0A6H3NSE9"/>
<evidence type="ECO:0000313" key="2">
    <source>
        <dbReference type="EMBL" id="TGN13625.1"/>
    </source>
</evidence>
<feature type="signal peptide" evidence="1">
    <location>
        <begin position="1"/>
        <end position="20"/>
    </location>
</feature>
<sequence length="178" mass="20654">MNQKKVGIVAFFMLISALFACDKKNSEIEIKPMTKAILDSFQDKDEKRLSELLADKVYFQVVEMENVFSKPKAGWYTSPAMKYILDTKSFRKSFNLDEISKETGYLKDAYSIRDIFILQANSIKECYKGCNKIVYEIEGKNYPAGILTAEYESLKYAIFMFCLNSNECRILRIQVDFK</sequence>
<reference evidence="2" key="1">
    <citation type="journal article" date="2019" name="PLoS Negl. Trop. Dis.">
        <title>Revisiting the worldwide diversity of Leptospira species in the environment.</title>
        <authorList>
            <person name="Vincent A.T."/>
            <person name="Schiettekatte O."/>
            <person name="Bourhy P."/>
            <person name="Veyrier F.J."/>
            <person name="Picardeau M."/>
        </authorList>
    </citation>
    <scope>NUCLEOTIDE SEQUENCE [LARGE SCALE GENOMIC DNA]</scope>
    <source>
        <strain evidence="2">201601109</strain>
    </source>
</reference>
<dbReference type="RefSeq" id="WP_135744459.1">
    <property type="nucleotide sequence ID" value="NZ_RQHT01000013.1"/>
</dbReference>
<keyword evidence="3" id="KW-1185">Reference proteome</keyword>
<gene>
    <name evidence="2" type="ORF">EHR08_10940</name>
</gene>
<name>A0A6H3NSE9_9LEPT</name>
<evidence type="ECO:0000313" key="3">
    <source>
        <dbReference type="Proteomes" id="UP000297649"/>
    </source>
</evidence>
<keyword evidence="1" id="KW-0732">Signal</keyword>
<feature type="chain" id="PRO_5026120748" description="Lipoprotein" evidence="1">
    <location>
        <begin position="21"/>
        <end position="178"/>
    </location>
</feature>
<evidence type="ECO:0000256" key="1">
    <source>
        <dbReference type="SAM" id="SignalP"/>
    </source>
</evidence>
<dbReference type="EMBL" id="RQHU01000013">
    <property type="protein sequence ID" value="TGN13625.1"/>
    <property type="molecule type" value="Genomic_DNA"/>
</dbReference>
<dbReference type="Proteomes" id="UP000297649">
    <property type="component" value="Unassembled WGS sequence"/>
</dbReference>
<protein>
    <recommendedName>
        <fullName evidence="4">Lipoprotein</fullName>
    </recommendedName>
</protein>
<organism evidence="2 3">
    <name type="scientific">Leptospira bandrabouensis</name>
    <dbReference type="NCBI Taxonomy" id="2484903"/>
    <lineage>
        <taxon>Bacteria</taxon>
        <taxon>Pseudomonadati</taxon>
        <taxon>Spirochaetota</taxon>
        <taxon>Spirochaetia</taxon>
        <taxon>Leptospirales</taxon>
        <taxon>Leptospiraceae</taxon>
        <taxon>Leptospira</taxon>
    </lineage>
</organism>